<protein>
    <submittedName>
        <fullName evidence="1">Uncharacterized protein</fullName>
    </submittedName>
</protein>
<accession>A0AAE0XSC7</accession>
<dbReference type="EMBL" id="JAWDGP010007701">
    <property type="protein sequence ID" value="KAK3708264.1"/>
    <property type="molecule type" value="Genomic_DNA"/>
</dbReference>
<organism evidence="1 2">
    <name type="scientific">Elysia crispata</name>
    <name type="common">lettuce slug</name>
    <dbReference type="NCBI Taxonomy" id="231223"/>
    <lineage>
        <taxon>Eukaryota</taxon>
        <taxon>Metazoa</taxon>
        <taxon>Spiralia</taxon>
        <taxon>Lophotrochozoa</taxon>
        <taxon>Mollusca</taxon>
        <taxon>Gastropoda</taxon>
        <taxon>Heterobranchia</taxon>
        <taxon>Euthyneura</taxon>
        <taxon>Panpulmonata</taxon>
        <taxon>Sacoglossa</taxon>
        <taxon>Placobranchoidea</taxon>
        <taxon>Plakobranchidae</taxon>
        <taxon>Elysia</taxon>
    </lineage>
</organism>
<proteinExistence type="predicted"/>
<name>A0AAE0XSC7_9GAST</name>
<keyword evidence="2" id="KW-1185">Reference proteome</keyword>
<evidence type="ECO:0000313" key="2">
    <source>
        <dbReference type="Proteomes" id="UP001283361"/>
    </source>
</evidence>
<sequence>MTKKGQRITVCRNVERCHQNNESSSVPDKKPWHTIGDIPQRLASNLHPNCQQISAPIIPLPMAGPPCYKSRALSFNPGSGSVCRLSK</sequence>
<reference evidence="1" key="1">
    <citation type="journal article" date="2023" name="G3 (Bethesda)">
        <title>A reference genome for the long-term kleptoplast-retaining sea slug Elysia crispata morphotype clarki.</title>
        <authorList>
            <person name="Eastman K.E."/>
            <person name="Pendleton A.L."/>
            <person name="Shaikh M.A."/>
            <person name="Suttiyut T."/>
            <person name="Ogas R."/>
            <person name="Tomko P."/>
            <person name="Gavelis G."/>
            <person name="Widhalm J.R."/>
            <person name="Wisecaver J.H."/>
        </authorList>
    </citation>
    <scope>NUCLEOTIDE SEQUENCE</scope>
    <source>
        <strain evidence="1">ECLA1</strain>
    </source>
</reference>
<dbReference type="Proteomes" id="UP001283361">
    <property type="component" value="Unassembled WGS sequence"/>
</dbReference>
<comment type="caution">
    <text evidence="1">The sequence shown here is derived from an EMBL/GenBank/DDBJ whole genome shotgun (WGS) entry which is preliminary data.</text>
</comment>
<gene>
    <name evidence="1" type="ORF">RRG08_023666</name>
</gene>
<evidence type="ECO:0000313" key="1">
    <source>
        <dbReference type="EMBL" id="KAK3708264.1"/>
    </source>
</evidence>
<dbReference type="AlphaFoldDB" id="A0AAE0XSC7"/>